<proteinExistence type="predicted"/>
<dbReference type="InterPro" id="IPR005835">
    <property type="entry name" value="NTP_transferase_dom"/>
</dbReference>
<evidence type="ECO:0000256" key="1">
    <source>
        <dbReference type="SAM" id="MobiDB-lite"/>
    </source>
</evidence>
<comment type="caution">
    <text evidence="3">The sequence shown here is derived from an EMBL/GenBank/DDBJ whole genome shotgun (WGS) entry which is preliminary data.</text>
</comment>
<dbReference type="SUPFAM" id="SSF53448">
    <property type="entry name" value="Nucleotide-diphospho-sugar transferases"/>
    <property type="match status" value="1"/>
</dbReference>
<protein>
    <recommendedName>
        <fullName evidence="2">Nucleotidyl transferase domain-containing protein</fullName>
    </recommendedName>
</protein>
<dbReference type="STRING" id="1798410.A3H63_01615"/>
<feature type="domain" description="Nucleotidyl transferase" evidence="2">
    <location>
        <begin position="83"/>
        <end position="310"/>
    </location>
</feature>
<evidence type="ECO:0000313" key="3">
    <source>
        <dbReference type="EMBL" id="OGY68017.1"/>
    </source>
</evidence>
<sequence length="319" mass="36209">MQHSGWRWDHSEITREYPPDGTGVRRFQRSAPPTPRPDSPNGTKQIGIPELPHGGYSLVINGGDVAKILGCVVILNDMAIVKKAIILAGGKGTRLYPVTLETPKPLLTVNKKPIINYLIDMFRRHGVTEIAVTVRESDFDDFSWWLRRWQNNLVNLIVEKEPMGTFGLWAHQLHTWTGNEPFFLTNGDELKDINLFEMTAHHEKIGGLATIAAVEVPNPNEYGVIVFDGQRIKEFLEKPEHPPTKFISSGLYILEPGIREMIADKVKSGEKFLMIEKDLFPKLAAEKKLAAYRSKGKWFDCGNLERWEKAIKEWGPETK</sequence>
<dbReference type="Gene3D" id="3.90.550.10">
    <property type="entry name" value="Spore Coat Polysaccharide Biosynthesis Protein SpsA, Chain A"/>
    <property type="match status" value="1"/>
</dbReference>
<dbReference type="Pfam" id="PF00483">
    <property type="entry name" value="NTP_transferase"/>
    <property type="match status" value="1"/>
</dbReference>
<dbReference type="InterPro" id="IPR050486">
    <property type="entry name" value="Mannose-1P_guanyltransferase"/>
</dbReference>
<dbReference type="Proteomes" id="UP000176284">
    <property type="component" value="Unassembled WGS sequence"/>
</dbReference>
<feature type="region of interest" description="Disordered" evidence="1">
    <location>
        <begin position="1"/>
        <end position="47"/>
    </location>
</feature>
<feature type="compositionally biased region" description="Basic and acidic residues" evidence="1">
    <location>
        <begin position="1"/>
        <end position="18"/>
    </location>
</feature>
<name>A0A1G1ZW08_9BACT</name>
<organism evidence="3 4">
    <name type="scientific">Candidatus Harrisonbacteria bacterium RIFCSPLOWO2_02_FULL_45_10c</name>
    <dbReference type="NCBI Taxonomy" id="1798410"/>
    <lineage>
        <taxon>Bacteria</taxon>
        <taxon>Candidatus Harrisoniibacteriota</taxon>
    </lineage>
</organism>
<accession>A0A1G1ZW08</accession>
<dbReference type="AlphaFoldDB" id="A0A1G1ZW08"/>
<dbReference type="CDD" id="cd04181">
    <property type="entry name" value="NTP_transferase"/>
    <property type="match status" value="1"/>
</dbReference>
<evidence type="ECO:0000259" key="2">
    <source>
        <dbReference type="Pfam" id="PF00483"/>
    </source>
</evidence>
<reference evidence="3 4" key="1">
    <citation type="journal article" date="2016" name="Nat. Commun.">
        <title>Thousands of microbial genomes shed light on interconnected biogeochemical processes in an aquifer system.</title>
        <authorList>
            <person name="Anantharaman K."/>
            <person name="Brown C.T."/>
            <person name="Hug L.A."/>
            <person name="Sharon I."/>
            <person name="Castelle C.J."/>
            <person name="Probst A.J."/>
            <person name="Thomas B.C."/>
            <person name="Singh A."/>
            <person name="Wilkins M.J."/>
            <person name="Karaoz U."/>
            <person name="Brodie E.L."/>
            <person name="Williams K.H."/>
            <person name="Hubbard S.S."/>
            <person name="Banfield J.F."/>
        </authorList>
    </citation>
    <scope>NUCLEOTIDE SEQUENCE [LARGE SCALE GENOMIC DNA]</scope>
</reference>
<dbReference type="InterPro" id="IPR029044">
    <property type="entry name" value="Nucleotide-diphossugar_trans"/>
</dbReference>
<evidence type="ECO:0000313" key="4">
    <source>
        <dbReference type="Proteomes" id="UP000176284"/>
    </source>
</evidence>
<gene>
    <name evidence="3" type="ORF">A3H63_01615</name>
</gene>
<dbReference type="PANTHER" id="PTHR22572">
    <property type="entry name" value="SUGAR-1-PHOSPHATE GUANYL TRANSFERASE"/>
    <property type="match status" value="1"/>
</dbReference>
<dbReference type="EMBL" id="MHJM01000010">
    <property type="protein sequence ID" value="OGY68017.1"/>
    <property type="molecule type" value="Genomic_DNA"/>
</dbReference>